<dbReference type="PANTHER" id="PTHR28088">
    <property type="entry name" value="TRANSCRIPTIONAL ACTIVATOR HAA1-RELATED"/>
    <property type="match status" value="1"/>
</dbReference>
<evidence type="ECO:0000256" key="2">
    <source>
        <dbReference type="ARBA" id="ARBA00022723"/>
    </source>
</evidence>
<feature type="compositionally biased region" description="Low complexity" evidence="8">
    <location>
        <begin position="312"/>
        <end position="336"/>
    </location>
</feature>
<evidence type="ECO:0000259" key="9">
    <source>
        <dbReference type="PROSITE" id="PS50073"/>
    </source>
</evidence>
<dbReference type="PRINTS" id="PR00617">
    <property type="entry name" value="COPPERFIST"/>
</dbReference>
<comment type="caution">
    <text evidence="10">The sequence shown here is derived from an EMBL/GenBank/DDBJ whole genome shotgun (WGS) entry which is preliminary data.</text>
</comment>
<dbReference type="SUPFAM" id="SSF57879">
    <property type="entry name" value="Zinc domain conserved in yeast copper-regulated transcription factors"/>
    <property type="match status" value="1"/>
</dbReference>
<keyword evidence="7" id="KW-0539">Nucleus</keyword>
<comment type="subcellular location">
    <subcellularLocation>
        <location evidence="1">Nucleus</location>
    </subcellularLocation>
</comment>
<evidence type="ECO:0000256" key="8">
    <source>
        <dbReference type="SAM" id="MobiDB-lite"/>
    </source>
</evidence>
<dbReference type="EMBL" id="JAEPRC010000363">
    <property type="protein sequence ID" value="KAG2199126.1"/>
    <property type="molecule type" value="Genomic_DNA"/>
</dbReference>
<dbReference type="SMART" id="SM01090">
    <property type="entry name" value="Copper-fist"/>
    <property type="match status" value="1"/>
</dbReference>
<dbReference type="InterPro" id="IPR051763">
    <property type="entry name" value="Copper_Homeo_Regul"/>
</dbReference>
<dbReference type="GO" id="GO:0006879">
    <property type="term" value="P:intracellular iron ion homeostasis"/>
    <property type="evidence" value="ECO:0007669"/>
    <property type="project" value="TreeGrafter"/>
</dbReference>
<dbReference type="SMART" id="SM00412">
    <property type="entry name" value="Cu_FIST"/>
    <property type="match status" value="1"/>
</dbReference>
<gene>
    <name evidence="10" type="ORF">INT46_000871</name>
</gene>
<keyword evidence="4" id="KW-0186">Copper</keyword>
<dbReference type="InterPro" id="IPR001083">
    <property type="entry name" value="Cu_fist_DNA-bd_dom"/>
</dbReference>
<evidence type="ECO:0000256" key="7">
    <source>
        <dbReference type="ARBA" id="ARBA00023242"/>
    </source>
</evidence>
<proteinExistence type="predicted"/>
<sequence length="608" mass="65943">TVQKNLNFPHNNIKKQQSIKMYINGLKYACSTCIKGHRSSHCSHVDRPLFEIRKKGRPVTQCTFCRDLRKTKQVHIKCACTDKKGIDATNNNPLLIYRNNSSCSPKSLTSSSSPVANDIMTMDVCQDKKPTTNAAVNPDQCTCPSTNAAATTTTTITTTTTATATFTKNEPMIKSSSSNLGFNQYQQSSSSSSSNQQEVTHSLLAPLCPTVPSMKEEENLSYSWALITSPISNQMDMPTSTSNTTALISNATTTTAAMESNQLFTDMMMDTGDDLDTNNNNNNMHLGFIFHKPTSQRFLDGQPRVRRRRSNKQQQQQQQPLQQRPTTSTNANTSANRLPVNALIDSSNLTINTLTDYSLSTPPSSAVSPHPPSSSNSSLAAACEPMDMHFDYLTEQLEILSNNSNNNGNFMGDLANAEELTAILNNVFKEDELDSVSTNSHRSSISTIAPGAVASDLPMNSSNHATPTTTTPTTTMPTTVRSQCGSFVPRSTCCKPTASASNISNGESVVITITPLSTNNNTADKQQQQQNYPTTTRIVTCYCGNQCTCPGCLVHPGNFFLGNDPYAGPLIPSSNSSSCYGSDEEDLSATITASTFNNNNSNYNMSFS</sequence>
<protein>
    <recommendedName>
        <fullName evidence="9">Copper-fist domain-containing protein</fullName>
    </recommendedName>
</protein>
<dbReference type="FunFam" id="3.90.430.10:FF:000001">
    <property type="entry name" value="Copper fist DNA-binding protein"/>
    <property type="match status" value="1"/>
</dbReference>
<keyword evidence="5" id="KW-0805">Transcription regulation</keyword>
<feature type="compositionally biased region" description="Low complexity" evidence="8">
    <location>
        <begin position="183"/>
        <end position="197"/>
    </location>
</feature>
<feature type="compositionally biased region" description="Low complexity" evidence="8">
    <location>
        <begin position="360"/>
        <end position="379"/>
    </location>
</feature>
<keyword evidence="2" id="KW-0479">Metal-binding</keyword>
<dbReference type="Proteomes" id="UP000650833">
    <property type="component" value="Unassembled WGS sequence"/>
</dbReference>
<keyword evidence="11" id="KW-1185">Reference proteome</keyword>
<evidence type="ECO:0000313" key="10">
    <source>
        <dbReference type="EMBL" id="KAG2199126.1"/>
    </source>
</evidence>
<dbReference type="GO" id="GO:0045944">
    <property type="term" value="P:positive regulation of transcription by RNA polymerase II"/>
    <property type="evidence" value="ECO:0007669"/>
    <property type="project" value="TreeGrafter"/>
</dbReference>
<dbReference type="GO" id="GO:0000981">
    <property type="term" value="F:DNA-binding transcription factor activity, RNA polymerase II-specific"/>
    <property type="evidence" value="ECO:0007669"/>
    <property type="project" value="TreeGrafter"/>
</dbReference>
<keyword evidence="3" id="KW-0862">Zinc</keyword>
<evidence type="ECO:0000256" key="5">
    <source>
        <dbReference type="ARBA" id="ARBA00023015"/>
    </source>
</evidence>
<reference evidence="10" key="1">
    <citation type="submission" date="2020-12" db="EMBL/GenBank/DDBJ databases">
        <title>Metabolic potential, ecology and presence of endohyphal bacteria is reflected in genomic diversity of Mucoromycotina.</title>
        <authorList>
            <person name="Muszewska A."/>
            <person name="Okrasinska A."/>
            <person name="Steczkiewicz K."/>
            <person name="Drgas O."/>
            <person name="Orlowska M."/>
            <person name="Perlinska-Lenart U."/>
            <person name="Aleksandrzak-Piekarczyk T."/>
            <person name="Szatraj K."/>
            <person name="Zielenkiewicz U."/>
            <person name="Pilsyk S."/>
            <person name="Malc E."/>
            <person name="Mieczkowski P."/>
            <person name="Kruszewska J.S."/>
            <person name="Biernat P."/>
            <person name="Pawlowska J."/>
        </authorList>
    </citation>
    <scope>NUCLEOTIDE SEQUENCE</scope>
    <source>
        <strain evidence="10">CBS 226.32</strain>
    </source>
</reference>
<evidence type="ECO:0000256" key="3">
    <source>
        <dbReference type="ARBA" id="ARBA00022833"/>
    </source>
</evidence>
<dbReference type="OrthoDB" id="5600085at2759"/>
<feature type="non-terminal residue" evidence="10">
    <location>
        <position position="1"/>
    </location>
</feature>
<dbReference type="GO" id="GO:0005507">
    <property type="term" value="F:copper ion binding"/>
    <property type="evidence" value="ECO:0007669"/>
    <property type="project" value="InterPro"/>
</dbReference>
<dbReference type="Pfam" id="PF00649">
    <property type="entry name" value="Copper-fist"/>
    <property type="match status" value="1"/>
</dbReference>
<dbReference type="PROSITE" id="PS50073">
    <property type="entry name" value="COPPER_FIST_2"/>
    <property type="match status" value="1"/>
</dbReference>
<dbReference type="GO" id="GO:0000978">
    <property type="term" value="F:RNA polymerase II cis-regulatory region sequence-specific DNA binding"/>
    <property type="evidence" value="ECO:0007669"/>
    <property type="project" value="TreeGrafter"/>
</dbReference>
<organism evidence="10 11">
    <name type="scientific">Mucor plumbeus</name>
    <dbReference type="NCBI Taxonomy" id="97098"/>
    <lineage>
        <taxon>Eukaryota</taxon>
        <taxon>Fungi</taxon>
        <taxon>Fungi incertae sedis</taxon>
        <taxon>Mucoromycota</taxon>
        <taxon>Mucoromycotina</taxon>
        <taxon>Mucoromycetes</taxon>
        <taxon>Mucorales</taxon>
        <taxon>Mucorineae</taxon>
        <taxon>Mucoraceae</taxon>
        <taxon>Mucor</taxon>
    </lineage>
</organism>
<dbReference type="AlphaFoldDB" id="A0A8H7QX10"/>
<accession>A0A8H7QX10</accession>
<evidence type="ECO:0000256" key="6">
    <source>
        <dbReference type="ARBA" id="ARBA00023163"/>
    </source>
</evidence>
<feature type="compositionally biased region" description="Low complexity" evidence="8">
    <location>
        <begin position="466"/>
        <end position="479"/>
    </location>
</feature>
<keyword evidence="6" id="KW-0804">Transcription</keyword>
<evidence type="ECO:0000313" key="11">
    <source>
        <dbReference type="Proteomes" id="UP000650833"/>
    </source>
</evidence>
<feature type="region of interest" description="Disordered" evidence="8">
    <location>
        <begin position="453"/>
        <end position="479"/>
    </location>
</feature>
<feature type="region of interest" description="Disordered" evidence="8">
    <location>
        <begin position="304"/>
        <end position="339"/>
    </location>
</feature>
<feature type="region of interest" description="Disordered" evidence="8">
    <location>
        <begin position="175"/>
        <end position="198"/>
    </location>
</feature>
<dbReference type="GO" id="GO:0005634">
    <property type="term" value="C:nucleus"/>
    <property type="evidence" value="ECO:0007669"/>
    <property type="project" value="UniProtKB-SubCell"/>
</dbReference>
<dbReference type="InterPro" id="IPR036395">
    <property type="entry name" value="Cu_fist_DNA-bd_dom_sf"/>
</dbReference>
<dbReference type="GO" id="GO:0006878">
    <property type="term" value="P:intracellular copper ion homeostasis"/>
    <property type="evidence" value="ECO:0007669"/>
    <property type="project" value="TreeGrafter"/>
</dbReference>
<dbReference type="PANTHER" id="PTHR28088:SF5">
    <property type="entry name" value="TRANSCRIPTIONAL ACTIVATOR HAA1-RELATED"/>
    <property type="match status" value="1"/>
</dbReference>
<feature type="domain" description="Copper-fist" evidence="9">
    <location>
        <begin position="20"/>
        <end position="59"/>
    </location>
</feature>
<name>A0A8H7QX10_9FUNG</name>
<evidence type="ECO:0000256" key="1">
    <source>
        <dbReference type="ARBA" id="ARBA00004123"/>
    </source>
</evidence>
<evidence type="ECO:0000256" key="4">
    <source>
        <dbReference type="ARBA" id="ARBA00023008"/>
    </source>
</evidence>
<dbReference type="Gene3D" id="3.90.430.10">
    <property type="entry name" value="Copper fist DNA-binding domain"/>
    <property type="match status" value="1"/>
</dbReference>
<feature type="region of interest" description="Disordered" evidence="8">
    <location>
        <begin position="359"/>
        <end position="379"/>
    </location>
</feature>